<proteinExistence type="inferred from homology"/>
<reference evidence="15" key="1">
    <citation type="submission" date="2022-11" db="EMBL/GenBank/DDBJ databases">
        <authorList>
            <person name="Morgan W.R."/>
            <person name="Tartar A."/>
        </authorList>
    </citation>
    <scope>NUCLEOTIDE SEQUENCE</scope>
    <source>
        <strain evidence="15">ARSEF 373</strain>
    </source>
</reference>
<evidence type="ECO:0000313" key="16">
    <source>
        <dbReference type="Proteomes" id="UP001146120"/>
    </source>
</evidence>
<dbReference type="Pfam" id="PF13921">
    <property type="entry name" value="Myb_DNA-bind_6"/>
    <property type="match status" value="1"/>
</dbReference>
<dbReference type="FunFam" id="1.10.10.60:FF:000016">
    <property type="entry name" value="Transcriptional activator Myb isoform A"/>
    <property type="match status" value="1"/>
</dbReference>
<name>A0AAV2ZJH5_9STRA</name>
<dbReference type="CDD" id="cd00167">
    <property type="entry name" value="SANT"/>
    <property type="match status" value="3"/>
</dbReference>
<keyword evidence="6" id="KW-0969">Cilium</keyword>
<evidence type="ECO:0000256" key="4">
    <source>
        <dbReference type="ARBA" id="ARBA00022737"/>
    </source>
</evidence>
<keyword evidence="11" id="KW-0175">Coiled coil</keyword>
<dbReference type="GO" id="GO:1905515">
    <property type="term" value="P:non-motile cilium assembly"/>
    <property type="evidence" value="ECO:0007669"/>
    <property type="project" value="TreeGrafter"/>
</dbReference>
<dbReference type="Pfam" id="PF00249">
    <property type="entry name" value="Myb_DNA-binding"/>
    <property type="match status" value="1"/>
</dbReference>
<gene>
    <name evidence="15" type="ORF">N0F65_004253</name>
</gene>
<evidence type="ECO:0000256" key="9">
    <source>
        <dbReference type="ARBA" id="ARBA00023242"/>
    </source>
</evidence>
<dbReference type="GO" id="GO:0042073">
    <property type="term" value="P:intraciliary transport"/>
    <property type="evidence" value="ECO:0007669"/>
    <property type="project" value="TreeGrafter"/>
</dbReference>
<keyword evidence="10" id="KW-0966">Cell projection</keyword>
<dbReference type="InterPro" id="IPR019530">
    <property type="entry name" value="Intra-flagellar_transport_57"/>
</dbReference>
<evidence type="ECO:0000256" key="12">
    <source>
        <dbReference type="SAM" id="MobiDB-lite"/>
    </source>
</evidence>
<evidence type="ECO:0000256" key="7">
    <source>
        <dbReference type="ARBA" id="ARBA00023125"/>
    </source>
</evidence>
<dbReference type="InterPro" id="IPR017930">
    <property type="entry name" value="Myb_dom"/>
</dbReference>
<feature type="compositionally biased region" description="Acidic residues" evidence="12">
    <location>
        <begin position="1015"/>
        <end position="1025"/>
    </location>
</feature>
<organism evidence="15 16">
    <name type="scientific">Lagenidium giganteum</name>
    <dbReference type="NCBI Taxonomy" id="4803"/>
    <lineage>
        <taxon>Eukaryota</taxon>
        <taxon>Sar</taxon>
        <taxon>Stramenopiles</taxon>
        <taxon>Oomycota</taxon>
        <taxon>Peronosporomycetes</taxon>
        <taxon>Pythiales</taxon>
        <taxon>Pythiaceae</taxon>
    </lineage>
</organism>
<feature type="region of interest" description="Disordered" evidence="12">
    <location>
        <begin position="160"/>
        <end position="190"/>
    </location>
</feature>
<evidence type="ECO:0000256" key="11">
    <source>
        <dbReference type="SAM" id="Coils"/>
    </source>
</evidence>
<sequence>MDLNVLEVARAALAQIPTQSFADRAFVDELLAGVHDLSLLVQTLLGTNEAKFRSALNHLMPVDRPALATVTTLVHELNASWRHEPTQQPRPDNEASSSVEQHGVNKPEPAASEEESSSLEGRASIHEEEAAQALTGLRRLATTAHATSIAPLMTTTVVNTTSSLPPSTTARPASPAHAVPHPVPSPVMPLPSHTLVSSAMEAAPQMTVPSGPLVADVTSTQHNASSPPQMSAIPPGPQHMDQTGLFVQAGASASASASAAALPSLFSRQLLTPIAAPFDMATTMPMLAMASPMGTSSLPEQLSLCHQWNRLNLNTPTNGSVASPMAMPAASPMSCNAKIEPTVTPGVTNYCTRMFHPSGSGQASPVKRKSITSKQITAGPGIAGVPTAKALAQLERGHPNRKANPRRWTKEEDEALRQAVEMHKEKNWKAIAAQVPGRNHTQCLQRWTKVLAPGLVKGHWSPQEDDLLRKLVASEQKNWGEVAAKIPGRTSKQCRERWHNHLDPSIVRGAYSPEEDRIILEAQARLGNRWSVIAAMLPGRTEDAVKIRWKSHCRLWKARKYLRKSVADTDAPEKLLASSSLPSTPSGVSSAGHDDHVDTTAKPSTVDTRTTTMADEGDDVDKNENKPQEAAPRDDISVTLMGNVLEKLRVLNYEREMSKKKNFTPYTETQFAYLTSNASAQFKNFLELVVYLMKQCNQDFVVDKYDDPNTSVNKLILALKVMGFPLDFPASKLKLGYGEAVCTALDFVCDKALAARNFTWPRPQYPKEDFADEAEVDEDAEVEAADDTPVGDDEELYSDLVRGKAEEHEALEESFQQMIISEVDPVLWKTELERVGPKLKVRVKEDDGKEWHTHIERTRSHELIMRDLLPRANTQLKLIAGQLTEVIARMTTKEKAINNQYEHMRQEFHQLKDKLVAISERCKEGSDKVNQMTNEHAEITEQLRAAKAVMDERGSKMTDTSPLVQIKEALKALSAEIKTFELRIGVVGHTLLQAKLRQATSGYRRKSASSHYQDPEYDQSDEDSS</sequence>
<evidence type="ECO:0000256" key="5">
    <source>
        <dbReference type="ARBA" id="ARBA00023015"/>
    </source>
</evidence>
<comment type="caution">
    <text evidence="15">The sequence shown here is derived from an EMBL/GenBank/DDBJ whole genome shotgun (WGS) entry which is preliminary data.</text>
</comment>
<dbReference type="InterPro" id="IPR009057">
    <property type="entry name" value="Homeodomain-like_sf"/>
</dbReference>
<protein>
    <submittedName>
        <fullName evidence="15">Uncharacterized protein</fullName>
    </submittedName>
</protein>
<evidence type="ECO:0000256" key="3">
    <source>
        <dbReference type="ARBA" id="ARBA00009415"/>
    </source>
</evidence>
<keyword evidence="5" id="KW-0805">Transcription regulation</keyword>
<feature type="domain" description="Myb-like" evidence="13">
    <location>
        <begin position="503"/>
        <end position="553"/>
    </location>
</feature>
<evidence type="ECO:0000259" key="14">
    <source>
        <dbReference type="PROSITE" id="PS51294"/>
    </source>
</evidence>
<dbReference type="FunFam" id="1.10.10.60:FF:000010">
    <property type="entry name" value="Transcriptional activator Myb isoform A"/>
    <property type="match status" value="1"/>
</dbReference>
<dbReference type="PANTHER" id="PTHR16011">
    <property type="entry name" value="IFT57/HIPPI"/>
    <property type="match status" value="1"/>
</dbReference>
<dbReference type="SUPFAM" id="SSF46689">
    <property type="entry name" value="Homeodomain-like"/>
    <property type="match status" value="2"/>
</dbReference>
<feature type="domain" description="HTH myb-type" evidence="14">
    <location>
        <begin position="507"/>
        <end position="557"/>
    </location>
</feature>
<feature type="domain" description="HTH myb-type" evidence="14">
    <location>
        <begin position="452"/>
        <end position="506"/>
    </location>
</feature>
<feature type="region of interest" description="Disordered" evidence="12">
    <location>
        <begin position="999"/>
        <end position="1025"/>
    </location>
</feature>
<dbReference type="GO" id="GO:0030992">
    <property type="term" value="C:intraciliary transport particle B"/>
    <property type="evidence" value="ECO:0007669"/>
    <property type="project" value="TreeGrafter"/>
</dbReference>
<dbReference type="Proteomes" id="UP001146120">
    <property type="component" value="Unassembled WGS sequence"/>
</dbReference>
<feature type="domain" description="Myb-like" evidence="13">
    <location>
        <begin position="452"/>
        <end position="502"/>
    </location>
</feature>
<keyword evidence="8" id="KW-0804">Transcription</keyword>
<dbReference type="GO" id="GO:0005929">
    <property type="term" value="C:cilium"/>
    <property type="evidence" value="ECO:0007669"/>
    <property type="project" value="UniProtKB-SubCell"/>
</dbReference>
<feature type="domain" description="HTH myb-type" evidence="14">
    <location>
        <begin position="400"/>
        <end position="451"/>
    </location>
</feature>
<evidence type="ECO:0000259" key="13">
    <source>
        <dbReference type="PROSITE" id="PS50090"/>
    </source>
</evidence>
<dbReference type="AlphaFoldDB" id="A0AAV2ZJH5"/>
<dbReference type="GO" id="GO:0005815">
    <property type="term" value="C:microtubule organizing center"/>
    <property type="evidence" value="ECO:0007669"/>
    <property type="project" value="TreeGrafter"/>
</dbReference>
<dbReference type="SMART" id="SM00717">
    <property type="entry name" value="SANT"/>
    <property type="match status" value="3"/>
</dbReference>
<dbReference type="Gene3D" id="1.10.10.60">
    <property type="entry name" value="Homeodomain-like"/>
    <property type="match status" value="3"/>
</dbReference>
<feature type="compositionally biased region" description="Polar residues" evidence="12">
    <location>
        <begin position="86"/>
        <end position="100"/>
    </location>
</feature>
<comment type="subcellular location">
    <subcellularLocation>
        <location evidence="2">Cell projection</location>
        <location evidence="2">Cilium</location>
    </subcellularLocation>
    <subcellularLocation>
        <location evidence="1">Nucleus</location>
    </subcellularLocation>
</comment>
<dbReference type="GO" id="GO:0005634">
    <property type="term" value="C:nucleus"/>
    <property type="evidence" value="ECO:0007669"/>
    <property type="project" value="UniProtKB-SubCell"/>
</dbReference>
<keyword evidence="16" id="KW-1185">Reference proteome</keyword>
<keyword evidence="9" id="KW-0539">Nucleus</keyword>
<dbReference type="PROSITE" id="PS51294">
    <property type="entry name" value="HTH_MYB"/>
    <property type="match status" value="3"/>
</dbReference>
<feature type="compositionally biased region" description="Polar residues" evidence="12">
    <location>
        <begin position="601"/>
        <end position="613"/>
    </location>
</feature>
<evidence type="ECO:0000256" key="1">
    <source>
        <dbReference type="ARBA" id="ARBA00004123"/>
    </source>
</evidence>
<reference evidence="15" key="2">
    <citation type="journal article" date="2023" name="Microbiol Resour">
        <title>Decontamination and Annotation of the Draft Genome Sequence of the Oomycete Lagenidium giganteum ARSEF 373.</title>
        <authorList>
            <person name="Morgan W.R."/>
            <person name="Tartar A."/>
        </authorList>
    </citation>
    <scope>NUCLEOTIDE SEQUENCE</scope>
    <source>
        <strain evidence="15">ARSEF 373</strain>
    </source>
</reference>
<evidence type="ECO:0000256" key="2">
    <source>
        <dbReference type="ARBA" id="ARBA00004138"/>
    </source>
</evidence>
<dbReference type="InterPro" id="IPR001005">
    <property type="entry name" value="SANT/Myb"/>
</dbReference>
<keyword evidence="4" id="KW-0677">Repeat</keyword>
<feature type="compositionally biased region" description="Basic and acidic residues" evidence="12">
    <location>
        <begin position="620"/>
        <end position="632"/>
    </location>
</feature>
<evidence type="ECO:0000256" key="6">
    <source>
        <dbReference type="ARBA" id="ARBA00023069"/>
    </source>
</evidence>
<feature type="compositionally biased region" description="Low complexity" evidence="12">
    <location>
        <begin position="576"/>
        <end position="591"/>
    </location>
</feature>
<dbReference type="GO" id="GO:0003677">
    <property type="term" value="F:DNA binding"/>
    <property type="evidence" value="ECO:0007669"/>
    <property type="project" value="UniProtKB-KW"/>
</dbReference>
<dbReference type="PROSITE" id="PS50090">
    <property type="entry name" value="MYB_LIKE"/>
    <property type="match status" value="3"/>
</dbReference>
<keyword evidence="7" id="KW-0238">DNA-binding</keyword>
<dbReference type="PANTHER" id="PTHR16011:SF0">
    <property type="entry name" value="INTRAFLAGELLAR TRANSPORT PROTEIN 57 HOMOLOG"/>
    <property type="match status" value="1"/>
</dbReference>
<dbReference type="Pfam" id="PF10498">
    <property type="entry name" value="IFT57"/>
    <property type="match status" value="1"/>
</dbReference>
<feature type="coiled-coil region" evidence="11">
    <location>
        <begin position="887"/>
        <end position="983"/>
    </location>
</feature>
<dbReference type="EMBL" id="DAKRPA010000011">
    <property type="protein sequence ID" value="DBA04145.1"/>
    <property type="molecule type" value="Genomic_DNA"/>
</dbReference>
<feature type="region of interest" description="Disordered" evidence="12">
    <location>
        <begin position="81"/>
        <end position="123"/>
    </location>
</feature>
<comment type="similarity">
    <text evidence="3">Belongs to the IFT57 family.</text>
</comment>
<evidence type="ECO:0000256" key="10">
    <source>
        <dbReference type="ARBA" id="ARBA00023273"/>
    </source>
</evidence>
<accession>A0AAV2ZJH5</accession>
<feature type="domain" description="Myb-like" evidence="13">
    <location>
        <begin position="400"/>
        <end position="451"/>
    </location>
</feature>
<feature type="compositionally biased region" description="Low complexity" evidence="12">
    <location>
        <begin position="160"/>
        <end position="180"/>
    </location>
</feature>
<evidence type="ECO:0000313" key="15">
    <source>
        <dbReference type="EMBL" id="DBA04145.1"/>
    </source>
</evidence>
<feature type="region of interest" description="Disordered" evidence="12">
    <location>
        <begin position="576"/>
        <end position="632"/>
    </location>
</feature>
<dbReference type="GO" id="GO:0005794">
    <property type="term" value="C:Golgi apparatus"/>
    <property type="evidence" value="ECO:0007669"/>
    <property type="project" value="TreeGrafter"/>
</dbReference>
<evidence type="ECO:0000256" key="8">
    <source>
        <dbReference type="ARBA" id="ARBA00023163"/>
    </source>
</evidence>